<dbReference type="EMBL" id="QUTH01003140">
    <property type="protein sequence ID" value="RHZ21491.1"/>
    <property type="molecule type" value="Genomic_DNA"/>
</dbReference>
<organism evidence="3 4">
    <name type="scientific">Aphanomyces astaci</name>
    <name type="common">Crayfish plague agent</name>
    <dbReference type="NCBI Taxonomy" id="112090"/>
    <lineage>
        <taxon>Eukaryota</taxon>
        <taxon>Sar</taxon>
        <taxon>Stramenopiles</taxon>
        <taxon>Oomycota</taxon>
        <taxon>Saprolegniomycetes</taxon>
        <taxon>Saprolegniales</taxon>
        <taxon>Verrucalvaceae</taxon>
        <taxon>Aphanomyces</taxon>
    </lineage>
</organism>
<keyword evidence="1" id="KW-0812">Transmembrane</keyword>
<gene>
    <name evidence="3" type="ORF">DYB37_000093</name>
</gene>
<evidence type="ECO:0000256" key="1">
    <source>
        <dbReference type="SAM" id="Phobius"/>
    </source>
</evidence>
<reference evidence="3 4" key="1">
    <citation type="submission" date="2018-08" db="EMBL/GenBank/DDBJ databases">
        <title>Aphanomyces genome sequencing and annotation.</title>
        <authorList>
            <person name="Minardi D."/>
            <person name="Oidtmann B."/>
            <person name="Van Der Giezen M."/>
            <person name="Studholme D.J."/>
        </authorList>
    </citation>
    <scope>NUCLEOTIDE SEQUENCE [LARGE SCALE GENOMIC DNA]</scope>
    <source>
        <strain evidence="3 4">Da</strain>
    </source>
</reference>
<protein>
    <recommendedName>
        <fullName evidence="2">HPP transmembrane region domain-containing protein</fullName>
    </recommendedName>
</protein>
<feature type="transmembrane region" description="Helical" evidence="1">
    <location>
        <begin position="103"/>
        <end position="123"/>
    </location>
</feature>
<feature type="transmembrane region" description="Helical" evidence="1">
    <location>
        <begin position="390"/>
        <end position="408"/>
    </location>
</feature>
<dbReference type="AlphaFoldDB" id="A0A3R7CBY0"/>
<dbReference type="Pfam" id="PF04982">
    <property type="entry name" value="TM_HPP"/>
    <property type="match status" value="2"/>
</dbReference>
<dbReference type="InterPro" id="IPR007065">
    <property type="entry name" value="HPP"/>
</dbReference>
<dbReference type="VEuPathDB" id="FungiDB:H257_04978"/>
<feature type="domain" description="HPP transmembrane region" evidence="2">
    <location>
        <begin position="254"/>
        <end position="414"/>
    </location>
</feature>
<comment type="caution">
    <text evidence="3">The sequence shown here is derived from an EMBL/GenBank/DDBJ whole genome shotgun (WGS) entry which is preliminary data.</text>
</comment>
<name>A0A3R7CBY0_APHAT</name>
<keyword evidence="1" id="KW-1133">Transmembrane helix</keyword>
<evidence type="ECO:0000259" key="2">
    <source>
        <dbReference type="Pfam" id="PF04982"/>
    </source>
</evidence>
<feature type="transmembrane region" description="Helical" evidence="1">
    <location>
        <begin position="291"/>
        <end position="309"/>
    </location>
</feature>
<feature type="transmembrane region" description="Helical" evidence="1">
    <location>
        <begin position="321"/>
        <end position="340"/>
    </location>
</feature>
<feature type="transmembrane region" description="Helical" evidence="1">
    <location>
        <begin position="69"/>
        <end position="91"/>
    </location>
</feature>
<dbReference type="PANTHER" id="PTHR33741:SF5">
    <property type="entry name" value="TRANSMEMBRANE PROTEIN DDB_G0269096-RELATED"/>
    <property type="match status" value="1"/>
</dbReference>
<sequence length="421" mass="44908">MNYTAARDDASHNLHEEEEAGLFRGYFQRIQGNETTPEICPALPMLAILPANRTVSNYTREAYAAKAKVILWSFIASFSGIAILAAIQFTLHAEYSSGVQNCIVGNTLSAFVGVVVADVFQHVAPGDEWKWLSCALAISISLVAMQLTDTVNPPGGASALLAVTSGPKRRMVQHMTTGDPPAPPSMPADDGADVGFQRVSDTAPSKGPLLMGTYALKFCGVESMPANPEVNAAHRRLAIDPTHRNATWDSHRRRHRMIILFWSFVSSFCGIGVLAAIQYSVQATYGSGVKVTSIIGSFGATAILTFGAIQSPLAQPRNVVLGNTLSAIVGVSISQLFLHVAPGDGWKWLSCALAVSLSLVVMQVTDTVHPPGGATALIAVISGPDIQELGYLYVVIPVFTGSCILVLVRNQYNKHSSFAQL</sequence>
<feature type="domain" description="HPP transmembrane region" evidence="2">
    <location>
        <begin position="85"/>
        <end position="171"/>
    </location>
</feature>
<dbReference type="Proteomes" id="UP000285430">
    <property type="component" value="Unassembled WGS sequence"/>
</dbReference>
<accession>A0A3R7CBY0</accession>
<feature type="transmembrane region" description="Helical" evidence="1">
    <location>
        <begin position="258"/>
        <end position="279"/>
    </location>
</feature>
<proteinExistence type="predicted"/>
<evidence type="ECO:0000313" key="3">
    <source>
        <dbReference type="EMBL" id="RHZ21491.1"/>
    </source>
</evidence>
<keyword evidence="1" id="KW-0472">Membrane</keyword>
<evidence type="ECO:0000313" key="4">
    <source>
        <dbReference type="Proteomes" id="UP000285430"/>
    </source>
</evidence>
<dbReference type="PANTHER" id="PTHR33741">
    <property type="entry name" value="TRANSMEMBRANE PROTEIN DDB_G0269096-RELATED"/>
    <property type="match status" value="1"/>
</dbReference>
<dbReference type="InterPro" id="IPR058581">
    <property type="entry name" value="TM_HPP"/>
</dbReference>